<dbReference type="Pfam" id="PF03732">
    <property type="entry name" value="Retrotrans_gag"/>
    <property type="match status" value="1"/>
</dbReference>
<evidence type="ECO:0000313" key="4">
    <source>
        <dbReference type="Proteomes" id="UP001153555"/>
    </source>
</evidence>
<proteinExistence type="predicted"/>
<sequence>ARQHAQRTSVRPTACQSASASARQHARVPCAVRVARQHPMGTRHASHALSVHASRLLRRSVAPNNASRASAGAYSARQRQSSCHAPSDCQLCQQSSVHAGCAQWHASVRERPCPCPSHAQQGPTASCRAQSMPATAPRLQQAQHGTEPEVLQATVVAQFRDYHPEKFSGQGDPRIVDEWVQGLEMIFEVMDCSDRCRVLCAQIQLTDDTRLWWNAYWGMHPGEKEGSTWDRFKELIREKYYPAYYRAEMERQFLALKQGTRTVDEY</sequence>
<evidence type="ECO:0000256" key="1">
    <source>
        <dbReference type="SAM" id="MobiDB-lite"/>
    </source>
</evidence>
<dbReference type="AlphaFoldDB" id="A0A9N7NQ41"/>
<gene>
    <name evidence="3" type="ORF">SHERM_00533</name>
</gene>
<feature type="region of interest" description="Disordered" evidence="1">
    <location>
        <begin position="124"/>
        <end position="146"/>
    </location>
</feature>
<dbReference type="Proteomes" id="UP001153555">
    <property type="component" value="Unassembled WGS sequence"/>
</dbReference>
<evidence type="ECO:0000259" key="2">
    <source>
        <dbReference type="Pfam" id="PF03732"/>
    </source>
</evidence>
<feature type="non-terminal residue" evidence="3">
    <location>
        <position position="1"/>
    </location>
</feature>
<feature type="region of interest" description="Disordered" evidence="1">
    <location>
        <begin position="1"/>
        <end position="21"/>
    </location>
</feature>
<feature type="non-terminal residue" evidence="3">
    <location>
        <position position="266"/>
    </location>
</feature>
<evidence type="ECO:0000313" key="3">
    <source>
        <dbReference type="EMBL" id="CAA0840453.1"/>
    </source>
</evidence>
<name>A0A9N7NQ41_STRHE</name>
<feature type="domain" description="Retrotransposon gag" evidence="2">
    <location>
        <begin position="201"/>
        <end position="266"/>
    </location>
</feature>
<dbReference type="EMBL" id="CACSLK010032525">
    <property type="protein sequence ID" value="CAA0840453.1"/>
    <property type="molecule type" value="Genomic_DNA"/>
</dbReference>
<organism evidence="3 4">
    <name type="scientific">Striga hermonthica</name>
    <name type="common">Purple witchweed</name>
    <name type="synonym">Buchnera hermonthica</name>
    <dbReference type="NCBI Taxonomy" id="68872"/>
    <lineage>
        <taxon>Eukaryota</taxon>
        <taxon>Viridiplantae</taxon>
        <taxon>Streptophyta</taxon>
        <taxon>Embryophyta</taxon>
        <taxon>Tracheophyta</taxon>
        <taxon>Spermatophyta</taxon>
        <taxon>Magnoliopsida</taxon>
        <taxon>eudicotyledons</taxon>
        <taxon>Gunneridae</taxon>
        <taxon>Pentapetalae</taxon>
        <taxon>asterids</taxon>
        <taxon>lamiids</taxon>
        <taxon>Lamiales</taxon>
        <taxon>Orobanchaceae</taxon>
        <taxon>Buchnereae</taxon>
        <taxon>Striga</taxon>
    </lineage>
</organism>
<feature type="compositionally biased region" description="Polar residues" evidence="1">
    <location>
        <begin position="124"/>
        <end position="144"/>
    </location>
</feature>
<keyword evidence="4" id="KW-1185">Reference proteome</keyword>
<accession>A0A9N7NQ41</accession>
<reference evidence="3" key="1">
    <citation type="submission" date="2019-12" db="EMBL/GenBank/DDBJ databases">
        <authorList>
            <person name="Scholes J."/>
        </authorList>
    </citation>
    <scope>NUCLEOTIDE SEQUENCE</scope>
</reference>
<feature type="compositionally biased region" description="Polar residues" evidence="1">
    <location>
        <begin position="1"/>
        <end position="16"/>
    </location>
</feature>
<dbReference type="OrthoDB" id="1936908at2759"/>
<dbReference type="InterPro" id="IPR005162">
    <property type="entry name" value="Retrotrans_gag_dom"/>
</dbReference>
<comment type="caution">
    <text evidence="3">The sequence shown here is derived from an EMBL/GenBank/DDBJ whole genome shotgun (WGS) entry which is preliminary data.</text>
</comment>
<protein>
    <recommendedName>
        <fullName evidence="2">Retrotransposon gag domain-containing protein</fullName>
    </recommendedName>
</protein>